<dbReference type="Gene3D" id="3.30.420.40">
    <property type="match status" value="1"/>
</dbReference>
<dbReference type="EMBL" id="PGCJ01000324">
    <property type="protein sequence ID" value="PLW32357.1"/>
    <property type="molecule type" value="Genomic_DNA"/>
</dbReference>
<proteinExistence type="predicted"/>
<reference evidence="1 2" key="1">
    <citation type="submission" date="2017-11" db="EMBL/GenBank/DDBJ databases">
        <title>De novo assembly and phasing of dikaryotic genomes from two isolates of Puccinia coronata f. sp. avenae, the causal agent of oat crown rust.</title>
        <authorList>
            <person name="Miller M.E."/>
            <person name="Zhang Y."/>
            <person name="Omidvar V."/>
            <person name="Sperschneider J."/>
            <person name="Schwessinger B."/>
            <person name="Raley C."/>
            <person name="Palmer J.M."/>
            <person name="Garnica D."/>
            <person name="Upadhyaya N."/>
            <person name="Rathjen J."/>
            <person name="Taylor J.M."/>
            <person name="Park R.F."/>
            <person name="Dodds P.N."/>
            <person name="Hirsch C.D."/>
            <person name="Kianian S.F."/>
            <person name="Figueroa M."/>
        </authorList>
    </citation>
    <scope>NUCLEOTIDE SEQUENCE [LARGE SCALE GENOMIC DNA]</scope>
    <source>
        <strain evidence="1">12NC29</strain>
    </source>
</reference>
<sequence length="127" mass="14023">MRAIKLRGIIDGQGIAANHNAKKLSPLTLSDNQDPLGTVWPKVSGPDSKDIYIGKDALLIPQPDKLYYAVHWPILRGQLNSFVKLGYASKAEILADNIEAVWLYALSNHLGIKEQDLKQGRPAYTTT</sequence>
<evidence type="ECO:0000313" key="1">
    <source>
        <dbReference type="EMBL" id="PLW32357.1"/>
    </source>
</evidence>
<gene>
    <name evidence="1" type="ORF">PCANC_24907</name>
</gene>
<accession>A0A2N5U3M9</accession>
<comment type="caution">
    <text evidence="1">The sequence shown here is derived from an EMBL/GenBank/DDBJ whole genome shotgun (WGS) entry which is preliminary data.</text>
</comment>
<dbReference type="OrthoDB" id="5572108at2759"/>
<protein>
    <submittedName>
        <fullName evidence="1">Uncharacterized protein</fullName>
    </submittedName>
</protein>
<organism evidence="1 2">
    <name type="scientific">Puccinia coronata f. sp. avenae</name>
    <dbReference type="NCBI Taxonomy" id="200324"/>
    <lineage>
        <taxon>Eukaryota</taxon>
        <taxon>Fungi</taxon>
        <taxon>Dikarya</taxon>
        <taxon>Basidiomycota</taxon>
        <taxon>Pucciniomycotina</taxon>
        <taxon>Pucciniomycetes</taxon>
        <taxon>Pucciniales</taxon>
        <taxon>Pucciniaceae</taxon>
        <taxon>Puccinia</taxon>
    </lineage>
</organism>
<evidence type="ECO:0000313" key="2">
    <source>
        <dbReference type="Proteomes" id="UP000235388"/>
    </source>
</evidence>
<dbReference type="AlphaFoldDB" id="A0A2N5U3M9"/>
<keyword evidence="2" id="KW-1185">Reference proteome</keyword>
<name>A0A2N5U3M9_9BASI</name>
<dbReference type="Proteomes" id="UP000235388">
    <property type="component" value="Unassembled WGS sequence"/>
</dbReference>
<dbReference type="STRING" id="200324.A0A2N5U3M9"/>